<dbReference type="PANTHER" id="PTHR43617">
    <property type="entry name" value="L-AMINO ACID N-ACETYLTRANSFERASE"/>
    <property type="match status" value="1"/>
</dbReference>
<sequence>MEEAEWIIREAETQDIHGLAAVHVGSWQTTYRGIVPDAYLDGIQLESRIELWTRVLDPANDTVTFVLVNPAGAVAGFINGGKSREKELDIEAEVYSLYLMQEAQGQGHGRKLMNRIAEYFRKQGYASMLVWVLEENPAVQFYQKLGGQFLMRDELQIGGVSVQEICLEWLCLNEVTA</sequence>
<evidence type="ECO:0000313" key="3">
    <source>
        <dbReference type="Proteomes" id="UP001343257"/>
    </source>
</evidence>
<dbReference type="EMBL" id="JARTLD010000048">
    <property type="protein sequence ID" value="MED5019445.1"/>
    <property type="molecule type" value="Genomic_DNA"/>
</dbReference>
<dbReference type="CDD" id="cd04301">
    <property type="entry name" value="NAT_SF"/>
    <property type="match status" value="1"/>
</dbReference>
<protein>
    <submittedName>
        <fullName evidence="2">GNAT family N-acetyltransferase</fullName>
    </submittedName>
</protein>
<dbReference type="InterPro" id="IPR016181">
    <property type="entry name" value="Acyl_CoA_acyltransferase"/>
</dbReference>
<dbReference type="InterPro" id="IPR050276">
    <property type="entry name" value="MshD_Acetyltransferase"/>
</dbReference>
<dbReference type="InterPro" id="IPR000182">
    <property type="entry name" value="GNAT_dom"/>
</dbReference>
<organism evidence="2 3">
    <name type="scientific">Paenibacillus chibensis</name>
    <dbReference type="NCBI Taxonomy" id="59846"/>
    <lineage>
        <taxon>Bacteria</taxon>
        <taxon>Bacillati</taxon>
        <taxon>Bacillota</taxon>
        <taxon>Bacilli</taxon>
        <taxon>Bacillales</taxon>
        <taxon>Paenibacillaceae</taxon>
        <taxon>Paenibacillus</taxon>
    </lineage>
</organism>
<dbReference type="PROSITE" id="PS51186">
    <property type="entry name" value="GNAT"/>
    <property type="match status" value="1"/>
</dbReference>
<name>A0ABU6PZA2_9BACL</name>
<reference evidence="2 3" key="1">
    <citation type="submission" date="2023-03" db="EMBL/GenBank/DDBJ databases">
        <title>Bacillus Genome Sequencing.</title>
        <authorList>
            <person name="Dunlap C."/>
        </authorList>
    </citation>
    <scope>NUCLEOTIDE SEQUENCE [LARGE SCALE GENOMIC DNA]</scope>
    <source>
        <strain evidence="2 3">NRS-52</strain>
    </source>
</reference>
<dbReference type="Pfam" id="PF00583">
    <property type="entry name" value="Acetyltransf_1"/>
    <property type="match status" value="1"/>
</dbReference>
<feature type="domain" description="N-acetyltransferase" evidence="1">
    <location>
        <begin position="6"/>
        <end position="174"/>
    </location>
</feature>
<dbReference type="Proteomes" id="UP001343257">
    <property type="component" value="Unassembled WGS sequence"/>
</dbReference>
<evidence type="ECO:0000313" key="2">
    <source>
        <dbReference type="EMBL" id="MED5019445.1"/>
    </source>
</evidence>
<dbReference type="SUPFAM" id="SSF55729">
    <property type="entry name" value="Acyl-CoA N-acyltransferases (Nat)"/>
    <property type="match status" value="1"/>
</dbReference>
<keyword evidence="3" id="KW-1185">Reference proteome</keyword>
<accession>A0ABU6PZA2</accession>
<dbReference type="RefSeq" id="WP_328280429.1">
    <property type="nucleotide sequence ID" value="NZ_JARTLD010000048.1"/>
</dbReference>
<gene>
    <name evidence="2" type="ORF">P9847_19260</name>
</gene>
<dbReference type="PANTHER" id="PTHR43617:SF30">
    <property type="entry name" value="HISTONE ACETYLTRANSFERASE"/>
    <property type="match status" value="1"/>
</dbReference>
<evidence type="ECO:0000259" key="1">
    <source>
        <dbReference type="PROSITE" id="PS51186"/>
    </source>
</evidence>
<dbReference type="Gene3D" id="3.40.630.30">
    <property type="match status" value="1"/>
</dbReference>
<proteinExistence type="predicted"/>
<comment type="caution">
    <text evidence="2">The sequence shown here is derived from an EMBL/GenBank/DDBJ whole genome shotgun (WGS) entry which is preliminary data.</text>
</comment>